<dbReference type="Proteomes" id="UP000525714">
    <property type="component" value="Unassembled WGS sequence"/>
</dbReference>
<accession>A0A7K5KDY0</accession>
<sequence length="115" mass="11765">VTLSFGLVLTVAVTSCLCRPVAEAGGAVGDPHQHPPSGGGRDWPEYLSQEGGDLLSQFLPHVLGGASSSGWAQLGGGNHQGFVREDEGGGALHEHYYPDWRGGGRRSAEDAAGGG</sequence>
<feature type="region of interest" description="Disordered" evidence="1">
    <location>
        <begin position="24"/>
        <end position="46"/>
    </location>
</feature>
<feature type="compositionally biased region" description="Basic and acidic residues" evidence="1">
    <location>
        <begin position="82"/>
        <end position="98"/>
    </location>
</feature>
<keyword evidence="2" id="KW-0732">Signal</keyword>
<feature type="region of interest" description="Disordered" evidence="1">
    <location>
        <begin position="78"/>
        <end position="115"/>
    </location>
</feature>
<organism evidence="3 4">
    <name type="scientific">Mionectes macconnelli</name>
    <name type="common">McConnell's flycatcher</name>
    <dbReference type="NCBI Taxonomy" id="254557"/>
    <lineage>
        <taxon>Eukaryota</taxon>
        <taxon>Metazoa</taxon>
        <taxon>Chordata</taxon>
        <taxon>Craniata</taxon>
        <taxon>Vertebrata</taxon>
        <taxon>Euteleostomi</taxon>
        <taxon>Archelosauria</taxon>
        <taxon>Archosauria</taxon>
        <taxon>Dinosauria</taxon>
        <taxon>Saurischia</taxon>
        <taxon>Theropoda</taxon>
        <taxon>Coelurosauria</taxon>
        <taxon>Aves</taxon>
        <taxon>Neognathae</taxon>
        <taxon>Neoaves</taxon>
        <taxon>Telluraves</taxon>
        <taxon>Australaves</taxon>
        <taxon>Passeriformes</taxon>
        <taxon>Tyrannidae</taxon>
        <taxon>Mionectes</taxon>
    </lineage>
</organism>
<feature type="non-terminal residue" evidence="3">
    <location>
        <position position="115"/>
    </location>
</feature>
<feature type="signal peptide" evidence="2">
    <location>
        <begin position="1"/>
        <end position="18"/>
    </location>
</feature>
<dbReference type="EMBL" id="VYZC01000647">
    <property type="protein sequence ID" value="NWT04402.1"/>
    <property type="molecule type" value="Genomic_DNA"/>
</dbReference>
<gene>
    <name evidence="3" type="primary">Antr</name>
    <name evidence="3" type="ORF">MIOMAC_R11018</name>
</gene>
<name>A0A7K5KDY0_9TYRA</name>
<evidence type="ECO:0000313" key="3">
    <source>
        <dbReference type="EMBL" id="NWT04402.1"/>
    </source>
</evidence>
<feature type="non-terminal residue" evidence="3">
    <location>
        <position position="1"/>
    </location>
</feature>
<proteinExistence type="predicted"/>
<protein>
    <submittedName>
        <fullName evidence="3">ANTR protein</fullName>
    </submittedName>
</protein>
<feature type="chain" id="PRO_5029847176" evidence="2">
    <location>
        <begin position="19"/>
        <end position="115"/>
    </location>
</feature>
<evidence type="ECO:0000313" key="4">
    <source>
        <dbReference type="Proteomes" id="UP000525714"/>
    </source>
</evidence>
<reference evidence="3 4" key="1">
    <citation type="submission" date="2019-09" db="EMBL/GenBank/DDBJ databases">
        <title>Bird 10,000 Genomes (B10K) Project - Family phase.</title>
        <authorList>
            <person name="Zhang G."/>
        </authorList>
    </citation>
    <scope>NUCLEOTIDE SEQUENCE [LARGE SCALE GENOMIC DNA]</scope>
    <source>
        <strain evidence="3">B10K-DU-003-16</strain>
        <tissue evidence="3">Mixed tissue sample</tissue>
    </source>
</reference>
<keyword evidence="4" id="KW-1185">Reference proteome</keyword>
<dbReference type="AlphaFoldDB" id="A0A7K5KDY0"/>
<evidence type="ECO:0000256" key="1">
    <source>
        <dbReference type="SAM" id="MobiDB-lite"/>
    </source>
</evidence>
<evidence type="ECO:0000256" key="2">
    <source>
        <dbReference type="SAM" id="SignalP"/>
    </source>
</evidence>
<comment type="caution">
    <text evidence="3">The sequence shown here is derived from an EMBL/GenBank/DDBJ whole genome shotgun (WGS) entry which is preliminary data.</text>
</comment>